<evidence type="ECO:0000313" key="3">
    <source>
        <dbReference type="Proteomes" id="UP000296049"/>
    </source>
</evidence>
<feature type="region of interest" description="Disordered" evidence="1">
    <location>
        <begin position="1"/>
        <end position="40"/>
    </location>
</feature>
<dbReference type="AlphaFoldDB" id="R0LMB4"/>
<feature type="compositionally biased region" description="Basic and acidic residues" evidence="1">
    <location>
        <begin position="1"/>
        <end position="12"/>
    </location>
</feature>
<feature type="compositionally biased region" description="Polar residues" evidence="1">
    <location>
        <begin position="19"/>
        <end position="35"/>
    </location>
</feature>
<feature type="region of interest" description="Disordered" evidence="1">
    <location>
        <begin position="75"/>
        <end position="110"/>
    </location>
</feature>
<protein>
    <submittedName>
        <fullName evidence="2">Uncharacterized protein</fullName>
    </submittedName>
</protein>
<dbReference type="EMBL" id="KB743072">
    <property type="protein sequence ID" value="EOB01573.1"/>
    <property type="molecule type" value="Genomic_DNA"/>
</dbReference>
<accession>R0LMB4</accession>
<name>R0LMB4_ANAPL</name>
<sequence length="143" mass="15573">MLTAERAMRKPADGGMILSQRTSSNCTEMQSGSDRQLQRCCPKSGRLRRVVQKKRRCEGKPKFGTRSLLRATTERCLESGPKQLKSGAPSPRGFLGPEEGGRSRPHQIQSPVDLKHWLRLIAFPVSALGMKAASTAPSASGQA</sequence>
<proteinExistence type="predicted"/>
<keyword evidence="3" id="KW-1185">Reference proteome</keyword>
<reference evidence="3" key="1">
    <citation type="journal article" date="2013" name="Nat. Genet.">
        <title>The duck genome and transcriptome provide insight into an avian influenza virus reservoir species.</title>
        <authorList>
            <person name="Huang Y."/>
            <person name="Li Y."/>
            <person name="Burt D.W."/>
            <person name="Chen H."/>
            <person name="Zhang Y."/>
            <person name="Qian W."/>
            <person name="Kim H."/>
            <person name="Gan S."/>
            <person name="Zhao Y."/>
            <person name="Li J."/>
            <person name="Yi K."/>
            <person name="Feng H."/>
            <person name="Zhu P."/>
            <person name="Li B."/>
            <person name="Liu Q."/>
            <person name="Fairley S."/>
            <person name="Magor K.E."/>
            <person name="Du Z."/>
            <person name="Hu X."/>
            <person name="Goodman L."/>
            <person name="Tafer H."/>
            <person name="Vignal A."/>
            <person name="Lee T."/>
            <person name="Kim K.W."/>
            <person name="Sheng Z."/>
            <person name="An Y."/>
            <person name="Searle S."/>
            <person name="Herrero J."/>
            <person name="Groenen M.A."/>
            <person name="Crooijmans R.P."/>
            <person name="Faraut T."/>
            <person name="Cai Q."/>
            <person name="Webster R.G."/>
            <person name="Aldridge J.R."/>
            <person name="Warren W.C."/>
            <person name="Bartschat S."/>
            <person name="Kehr S."/>
            <person name="Marz M."/>
            <person name="Stadler P.F."/>
            <person name="Smith J."/>
            <person name="Kraus R.H."/>
            <person name="Zhao Y."/>
            <person name="Ren L."/>
            <person name="Fei J."/>
            <person name="Morisson M."/>
            <person name="Kaiser P."/>
            <person name="Griffin D.K."/>
            <person name="Rao M."/>
            <person name="Pitel F."/>
            <person name="Wang J."/>
            <person name="Li N."/>
        </authorList>
    </citation>
    <scope>NUCLEOTIDE SEQUENCE [LARGE SCALE GENOMIC DNA]</scope>
</reference>
<evidence type="ECO:0000313" key="2">
    <source>
        <dbReference type="EMBL" id="EOB01573.1"/>
    </source>
</evidence>
<gene>
    <name evidence="2" type="ORF">Anapl_10434</name>
</gene>
<organism evidence="2 3">
    <name type="scientific">Anas platyrhynchos</name>
    <name type="common">Mallard</name>
    <name type="synonym">Anas boschas</name>
    <dbReference type="NCBI Taxonomy" id="8839"/>
    <lineage>
        <taxon>Eukaryota</taxon>
        <taxon>Metazoa</taxon>
        <taxon>Chordata</taxon>
        <taxon>Craniata</taxon>
        <taxon>Vertebrata</taxon>
        <taxon>Euteleostomi</taxon>
        <taxon>Archelosauria</taxon>
        <taxon>Archosauria</taxon>
        <taxon>Dinosauria</taxon>
        <taxon>Saurischia</taxon>
        <taxon>Theropoda</taxon>
        <taxon>Coelurosauria</taxon>
        <taxon>Aves</taxon>
        <taxon>Neognathae</taxon>
        <taxon>Galloanserae</taxon>
        <taxon>Anseriformes</taxon>
        <taxon>Anatidae</taxon>
        <taxon>Anatinae</taxon>
        <taxon>Anas</taxon>
    </lineage>
</organism>
<dbReference type="Proteomes" id="UP000296049">
    <property type="component" value="Unassembled WGS sequence"/>
</dbReference>
<evidence type="ECO:0000256" key="1">
    <source>
        <dbReference type="SAM" id="MobiDB-lite"/>
    </source>
</evidence>